<evidence type="ECO:0000256" key="1">
    <source>
        <dbReference type="ARBA" id="ARBA00001957"/>
    </source>
</evidence>
<evidence type="ECO:0000256" key="2">
    <source>
        <dbReference type="ARBA" id="ARBA00022450"/>
    </source>
</evidence>
<dbReference type="InterPro" id="IPR045851">
    <property type="entry name" value="AMP-bd_C_sf"/>
</dbReference>
<dbReference type="InterPro" id="IPR025110">
    <property type="entry name" value="AMP-bd_C"/>
</dbReference>
<dbReference type="PROSITE" id="PS00012">
    <property type="entry name" value="PHOSPHOPANTETHEINE"/>
    <property type="match status" value="1"/>
</dbReference>
<dbReference type="InterPro" id="IPR009081">
    <property type="entry name" value="PP-bd_ACP"/>
</dbReference>
<evidence type="ECO:0000256" key="3">
    <source>
        <dbReference type="ARBA" id="ARBA00022553"/>
    </source>
</evidence>
<dbReference type="SUPFAM" id="SSF52777">
    <property type="entry name" value="CoA-dependent acyltransferases"/>
    <property type="match status" value="4"/>
</dbReference>
<accession>A0ABV1TYC9</accession>
<dbReference type="Pfam" id="PF00501">
    <property type="entry name" value="AMP-binding"/>
    <property type="match status" value="2"/>
</dbReference>
<feature type="domain" description="Carrier" evidence="4">
    <location>
        <begin position="2025"/>
        <end position="2100"/>
    </location>
</feature>
<gene>
    <name evidence="5" type="ORF">ABT272_01810</name>
</gene>
<dbReference type="Gene3D" id="3.40.50.980">
    <property type="match status" value="4"/>
</dbReference>
<dbReference type="InterPro" id="IPR036736">
    <property type="entry name" value="ACP-like_sf"/>
</dbReference>
<proteinExistence type="predicted"/>
<feature type="domain" description="Carrier" evidence="4">
    <location>
        <begin position="976"/>
        <end position="1051"/>
    </location>
</feature>
<dbReference type="EMBL" id="JBEPAZ010000001">
    <property type="protein sequence ID" value="MER6426476.1"/>
    <property type="molecule type" value="Genomic_DNA"/>
</dbReference>
<dbReference type="InterPro" id="IPR000873">
    <property type="entry name" value="AMP-dep_synth/lig_dom"/>
</dbReference>
<dbReference type="InterPro" id="IPR023213">
    <property type="entry name" value="CAT-like_dom_sf"/>
</dbReference>
<dbReference type="NCBIfam" id="TIGR01733">
    <property type="entry name" value="AA-adenyl-dom"/>
    <property type="match status" value="2"/>
</dbReference>
<dbReference type="InterPro" id="IPR020806">
    <property type="entry name" value="PKS_PP-bd"/>
</dbReference>
<dbReference type="RefSeq" id="WP_352062651.1">
    <property type="nucleotide sequence ID" value="NZ_JBEPAZ010000001.1"/>
</dbReference>
<evidence type="ECO:0000313" key="5">
    <source>
        <dbReference type="EMBL" id="MER6426476.1"/>
    </source>
</evidence>
<dbReference type="Gene3D" id="3.30.300.30">
    <property type="match status" value="2"/>
</dbReference>
<keyword evidence="6" id="KW-1185">Reference proteome</keyword>
<dbReference type="InterPro" id="IPR020845">
    <property type="entry name" value="AMP-binding_CS"/>
</dbReference>
<dbReference type="PANTHER" id="PTHR45527">
    <property type="entry name" value="NONRIBOSOMAL PEPTIDE SYNTHETASE"/>
    <property type="match status" value="1"/>
</dbReference>
<dbReference type="PANTHER" id="PTHR45527:SF1">
    <property type="entry name" value="FATTY ACID SYNTHASE"/>
    <property type="match status" value="1"/>
</dbReference>
<dbReference type="SUPFAM" id="SSF56801">
    <property type="entry name" value="Acetyl-CoA synthetase-like"/>
    <property type="match status" value="2"/>
</dbReference>
<protein>
    <submittedName>
        <fullName evidence="5">Amino acid adenylation domain-containing protein</fullName>
    </submittedName>
</protein>
<dbReference type="SUPFAM" id="SSF47336">
    <property type="entry name" value="ACP-like"/>
    <property type="match status" value="2"/>
</dbReference>
<dbReference type="SMART" id="SM00824">
    <property type="entry name" value="PKS_TE"/>
    <property type="match status" value="1"/>
</dbReference>
<dbReference type="Gene3D" id="1.10.1200.10">
    <property type="entry name" value="ACP-like"/>
    <property type="match status" value="1"/>
</dbReference>
<evidence type="ECO:0000313" key="6">
    <source>
        <dbReference type="Proteomes" id="UP001470023"/>
    </source>
</evidence>
<dbReference type="Gene3D" id="3.30.559.30">
    <property type="entry name" value="Nonribosomal peptide synthetase, condensation domain"/>
    <property type="match status" value="2"/>
</dbReference>
<dbReference type="InterPro" id="IPR001031">
    <property type="entry name" value="Thioesterase"/>
</dbReference>
<organism evidence="5 6">
    <name type="scientific">Streptomyces sp. 900105245</name>
    <dbReference type="NCBI Taxonomy" id="3154379"/>
    <lineage>
        <taxon>Bacteria</taxon>
        <taxon>Bacillati</taxon>
        <taxon>Actinomycetota</taxon>
        <taxon>Actinomycetes</taxon>
        <taxon>Kitasatosporales</taxon>
        <taxon>Streptomycetaceae</taxon>
        <taxon>Streptomyces</taxon>
    </lineage>
</organism>
<dbReference type="InterPro" id="IPR006162">
    <property type="entry name" value="Ppantetheine_attach_site"/>
</dbReference>
<comment type="caution">
    <text evidence="5">The sequence shown here is derived from an EMBL/GenBank/DDBJ whole genome shotgun (WGS) entry which is preliminary data.</text>
</comment>
<dbReference type="Pfam" id="PF00550">
    <property type="entry name" value="PP-binding"/>
    <property type="match status" value="2"/>
</dbReference>
<dbReference type="InterPro" id="IPR029058">
    <property type="entry name" value="AB_hydrolase_fold"/>
</dbReference>
<dbReference type="Pfam" id="PF00668">
    <property type="entry name" value="Condensation"/>
    <property type="match status" value="2"/>
</dbReference>
<dbReference type="PROSITE" id="PS00455">
    <property type="entry name" value="AMP_BINDING"/>
    <property type="match status" value="2"/>
</dbReference>
<dbReference type="Pfam" id="PF13193">
    <property type="entry name" value="AMP-binding_C"/>
    <property type="match status" value="2"/>
</dbReference>
<sequence>MIPLSYAQQRLWFLAQLEGPSATYNIPLALRLSGDLDTGALTAALADVVARHESLRTVYPEREGTPYQHILPAEDARPALPVLTAGEDTLADVLAAESAHVFDLATDLPLQARLIRLGEREHVLLVVMHHIASDGWSVAPLLRDLAHAYRARTEGRAPGQEPLEIQYADYTLWQQEVLGEPDDEDSLMNRQLAYWQQQLADLPEEATLPADRPRPAVASYRGDTVTVHCPPATHTALADLARESGATLFMAAQAALATVLAASGAGPDVPVGSPVAGRTDEALDDLVGFFVNTLVLRTDVSGDPTFRELLERVRATDLAAWAHQDLPFDRLVEALNPERSGARHPLFQVMLTLVQAGSTDPGAEFPGLRTRAEYSATRTAKFDLTVGFDEHLTPDGRPAGLDITAEYATDLYDPETVEALLGRLLRLLGEAAAHPDTPLSGLDLLDPAERTLLLETWRGRTTPVPDASLAVLFAEQAARTPDAVALSHAGRGYTYAEVDAVTNRFAHRLVGLGVGPETVVAVLMERSADLVLALLAIVKAGGVYAPLNAVDPASRLTRILADTAAPLLLVDPHLADHEIVTEAGDTRVLLVDDLTADAETDGYPATAPEVPVHPDQWLYVMFTSGSTGVPKGVAVTHRNVAELALDHRWTGTAHRRVLFHSPHTFDASTFELWVPWLTGGTVSVAPAGVLDTATLAAVLTEESVTGLWLTVGLFRLVAEEDPAAFAGLREVWTGGDVVPPEAVRRVMDVCPGLRIVNGYGPTETTTFATSHPIRSPFDYPGALPIGRPLDNTALHVLDDHLNLVAPGVPGELYIAGAGLARGYLRRPAQTAERFVADPYGPAGSRMYRTGDLVRWSRDGEIEYLGRADQQVKLRGFRIEPGEIESALAAHASVAQAAVIVREDRPGDKRLVAYVVGNGDTPVDLAALRRHAGEALPDYMVPAAFVVLDTLPLTVNGKLDRRALPAPDLSADSGGRAPRDPAEEVLCGLFADVLGRPSVTIDDHFLRLGGHSLLATRLVSRIRTAFGVRITVRDMFQHPTVAQLAELIQASSGDQRRPALVAGERPERLPLSSAQQRLWFLDQMEGPSATYNIPLALRLSGPLDTTALRGALTDVVVRHEALRTVFRVEDGEAYQLVLPADGVDVPLPVVPATEDTLAGLLAGESAKVFDLAAELPVRAALLRLPAEEHVLVVVMHHIASDGWSNAPFFHDLATAYAARTEGAAPRWAPLPVQYADYTLWQQQLLADEQHPQLDFWREALADLPEEATLPADRPRPAVASYQGATLTLSCPASTHAALTGLARETGTTLFMVAQAAVATVLARCGAGVDVPIGSPVAGRTDEALDDLVGFFVNTLVLRTDVGGDPTFRELLARVRETDLAAWAHQDLPFDRLVEVLNPERSASRHPLFQVMLTVGDTTVGEPELAGMTARFVTPEISVAKFDLTFAFGERRGADGSPDGLDITVEYATDLYERDTAASVAGRLVRLLTAAVTTPDLPVSALDLLTEDEQERLAHWSGPRTQAPRLGLDGLFTGQAARSPEAVALLFEDQEVTYGELDVWSNRLARYLSGRGVRPGDLVGVHVERSPHMVAAMLAVLKAGAGYTMLDPQFPQERLNGVLQQVRPAALLTQSHLPVLRTDAVCVDLTREVVEISGVSGAAVETGGSPESVACVMFTSGSTGVPKGVAASHRALAATFVGPDYLAFGPQQTFLQCSPVSWDAFALEVFGPLLHGGRCVLQPGQHTDPHQIAELVERHEVTTLQMSASLFNHMLDEHPAVFGRIREAMTAGEAASPAHVARALEAHPRLRLLNGYGPAESMGFTTTFTIEPGMAEGAASIPVGGPLFGKHAYVLDGNLELVPPGVPGELYVSGHGLAHGYIGQPGMSADRFVADPHGPAGSRMYRTGDLARWNKQGALEYLGRGDEQIKLRGFRIEPGEIEAALASHPQVQQAAAVVREDRPGDKRLVAYVVAQGADSAALLRHTAARLPEYMVPSAVVVLEELPRTVNGKLDRRALPAPDLTAVSEGRAPRNPAEEILCSLFADTLALPSVTIDDHFFHRGGHSLLATRLISRIRTVWDTRITIRDLFQSPTPALLAEHIAAGSGGNPLDTVLPIRAARGRDAGEAPLFCFHAVSGVSWGYAGLLPHLDAGRPVIALQARRLGGTEGAPDSIEEMADDYLAEIREAQPHGPYHLLGWSFGGLVAHAVAARLEAAGEEVALLALLDSYPLPDGFRAPEIDGRHVLTALLGSRGASVPVRCADTAPDVAELAEALRRSDPVLAGLDQAQAAAVVAATLDNLRMRYRYVPDVRYGGDALFFDATGTPAAQSGAAAWAPYVTGRVEEFAVDCEHARMTEAEPLRTIGEVLARRLRPARI</sequence>
<dbReference type="CDD" id="cd19540">
    <property type="entry name" value="LCL_NRPS-like"/>
    <property type="match status" value="2"/>
</dbReference>
<dbReference type="InterPro" id="IPR001242">
    <property type="entry name" value="Condensation_dom"/>
</dbReference>
<keyword evidence="2" id="KW-0596">Phosphopantetheine</keyword>
<name>A0ABV1TYC9_9ACTN</name>
<dbReference type="InterPro" id="IPR010071">
    <property type="entry name" value="AA_adenyl_dom"/>
</dbReference>
<dbReference type="SUPFAM" id="SSF53474">
    <property type="entry name" value="alpha/beta-Hydrolases"/>
    <property type="match status" value="1"/>
</dbReference>
<reference evidence="5 6" key="1">
    <citation type="submission" date="2024-06" db="EMBL/GenBank/DDBJ databases">
        <title>The Natural Products Discovery Center: Release of the First 8490 Sequenced Strains for Exploring Actinobacteria Biosynthetic Diversity.</title>
        <authorList>
            <person name="Kalkreuter E."/>
            <person name="Kautsar S.A."/>
            <person name="Yang D."/>
            <person name="Bader C.D."/>
            <person name="Teijaro C.N."/>
            <person name="Fluegel L."/>
            <person name="Davis C.M."/>
            <person name="Simpson J.R."/>
            <person name="Lauterbach L."/>
            <person name="Steele A.D."/>
            <person name="Gui C."/>
            <person name="Meng S."/>
            <person name="Li G."/>
            <person name="Viehrig K."/>
            <person name="Ye F."/>
            <person name="Su P."/>
            <person name="Kiefer A.F."/>
            <person name="Nichols A."/>
            <person name="Cepeda A.J."/>
            <person name="Yan W."/>
            <person name="Fan B."/>
            <person name="Jiang Y."/>
            <person name="Adhikari A."/>
            <person name="Zheng C.-J."/>
            <person name="Schuster L."/>
            <person name="Cowan T.M."/>
            <person name="Smanski M.J."/>
            <person name="Chevrette M.G."/>
            <person name="De Carvalho L.P.S."/>
            <person name="Shen B."/>
        </authorList>
    </citation>
    <scope>NUCLEOTIDE SEQUENCE [LARGE SCALE GENOMIC DNA]</scope>
    <source>
        <strain evidence="5 6">NPDC001166</strain>
    </source>
</reference>
<dbReference type="CDD" id="cd12117">
    <property type="entry name" value="A_NRPS_Srf_like"/>
    <property type="match status" value="2"/>
</dbReference>
<dbReference type="InterPro" id="IPR020802">
    <property type="entry name" value="TesA-like"/>
</dbReference>
<dbReference type="Proteomes" id="UP001470023">
    <property type="component" value="Unassembled WGS sequence"/>
</dbReference>
<dbReference type="Gene3D" id="2.30.38.10">
    <property type="entry name" value="Luciferase, Domain 3"/>
    <property type="match status" value="2"/>
</dbReference>
<dbReference type="Gene3D" id="3.40.50.1820">
    <property type="entry name" value="alpha/beta hydrolase"/>
    <property type="match status" value="1"/>
</dbReference>
<comment type="cofactor">
    <cofactor evidence="1">
        <name>pantetheine 4'-phosphate</name>
        <dbReference type="ChEBI" id="CHEBI:47942"/>
    </cofactor>
</comment>
<dbReference type="Gene3D" id="3.30.559.10">
    <property type="entry name" value="Chloramphenicol acetyltransferase-like domain"/>
    <property type="match status" value="2"/>
</dbReference>
<dbReference type="SMART" id="SM00823">
    <property type="entry name" value="PKS_PP"/>
    <property type="match status" value="2"/>
</dbReference>
<evidence type="ECO:0000259" key="4">
    <source>
        <dbReference type="PROSITE" id="PS50075"/>
    </source>
</evidence>
<dbReference type="PROSITE" id="PS50075">
    <property type="entry name" value="CARRIER"/>
    <property type="match status" value="2"/>
</dbReference>
<dbReference type="Pfam" id="PF00975">
    <property type="entry name" value="Thioesterase"/>
    <property type="match status" value="1"/>
</dbReference>
<keyword evidence="3" id="KW-0597">Phosphoprotein</keyword>